<name>A0AAV3YJG3_9GAST</name>
<dbReference type="Proteomes" id="UP000735302">
    <property type="component" value="Unassembled WGS sequence"/>
</dbReference>
<evidence type="ECO:0000313" key="1">
    <source>
        <dbReference type="EMBL" id="GFN83158.1"/>
    </source>
</evidence>
<dbReference type="AlphaFoldDB" id="A0AAV3YJG3"/>
<comment type="caution">
    <text evidence="1">The sequence shown here is derived from an EMBL/GenBank/DDBJ whole genome shotgun (WGS) entry which is preliminary data.</text>
</comment>
<accession>A0AAV3YJG3</accession>
<gene>
    <name evidence="1" type="ORF">PoB_000966400</name>
</gene>
<protein>
    <submittedName>
        <fullName evidence="1">Uncharacterized protein</fullName>
    </submittedName>
</protein>
<sequence length="67" mass="7367">MIVAHNDTSDDNGVTWVLLNGMQEPSEIGKVEVNRAKSGRFIRHKSSGFVLSFPLDVIGKEEVASRP</sequence>
<proteinExistence type="predicted"/>
<keyword evidence="2" id="KW-1185">Reference proteome</keyword>
<reference evidence="1 2" key="1">
    <citation type="journal article" date="2021" name="Elife">
        <title>Chloroplast acquisition without the gene transfer in kleptoplastic sea slugs, Plakobranchus ocellatus.</title>
        <authorList>
            <person name="Maeda T."/>
            <person name="Takahashi S."/>
            <person name="Yoshida T."/>
            <person name="Shimamura S."/>
            <person name="Takaki Y."/>
            <person name="Nagai Y."/>
            <person name="Toyoda A."/>
            <person name="Suzuki Y."/>
            <person name="Arimoto A."/>
            <person name="Ishii H."/>
            <person name="Satoh N."/>
            <person name="Nishiyama T."/>
            <person name="Hasebe M."/>
            <person name="Maruyama T."/>
            <person name="Minagawa J."/>
            <person name="Obokata J."/>
            <person name="Shigenobu S."/>
        </authorList>
    </citation>
    <scope>NUCLEOTIDE SEQUENCE [LARGE SCALE GENOMIC DNA]</scope>
</reference>
<organism evidence="1 2">
    <name type="scientific">Plakobranchus ocellatus</name>
    <dbReference type="NCBI Taxonomy" id="259542"/>
    <lineage>
        <taxon>Eukaryota</taxon>
        <taxon>Metazoa</taxon>
        <taxon>Spiralia</taxon>
        <taxon>Lophotrochozoa</taxon>
        <taxon>Mollusca</taxon>
        <taxon>Gastropoda</taxon>
        <taxon>Heterobranchia</taxon>
        <taxon>Euthyneura</taxon>
        <taxon>Panpulmonata</taxon>
        <taxon>Sacoglossa</taxon>
        <taxon>Placobranchoidea</taxon>
        <taxon>Plakobranchidae</taxon>
        <taxon>Plakobranchus</taxon>
    </lineage>
</organism>
<evidence type="ECO:0000313" key="2">
    <source>
        <dbReference type="Proteomes" id="UP000735302"/>
    </source>
</evidence>
<dbReference type="EMBL" id="BLXT01001108">
    <property type="protein sequence ID" value="GFN83158.1"/>
    <property type="molecule type" value="Genomic_DNA"/>
</dbReference>